<accession>A0ABT6ZIK0</accession>
<evidence type="ECO:0000313" key="2">
    <source>
        <dbReference type="Proteomes" id="UP001431693"/>
    </source>
</evidence>
<keyword evidence="2" id="KW-1185">Reference proteome</keyword>
<organism evidence="1 2">
    <name type="scientific">Kribbibacterium absianum</name>
    <dbReference type="NCBI Taxonomy" id="3044210"/>
    <lineage>
        <taxon>Bacteria</taxon>
        <taxon>Bacillati</taxon>
        <taxon>Actinomycetota</taxon>
        <taxon>Coriobacteriia</taxon>
        <taxon>Coriobacteriales</taxon>
        <taxon>Kribbibacteriaceae</taxon>
        <taxon>Kribbibacterium</taxon>
    </lineage>
</organism>
<sequence length="246" mass="26083">MAARRVARVWGRAAAWALFAGMLVAVACLLLPSWREQGSKAAVARAAVAGTAGASGRDWSAVRREMPDAVAWLAVEGTDIDLPVVTPTEGDPADFFVTHDARRAPSWRGAAFLDVRCEPSGGQLLVFGHHLGAGGGQFSDLRSAFEAEVFSGIGGALWETPDGARRFAPVCALRVPSSYEPLGLDETAGDPVGECLERLLSDARVTSPDAYERCERADAVLVLCTCASVRSGQPWRTLVVFASRAL</sequence>
<gene>
    <name evidence="1" type="ORF">QJ043_02150</name>
</gene>
<dbReference type="Proteomes" id="UP001431693">
    <property type="component" value="Unassembled WGS sequence"/>
</dbReference>
<dbReference type="SUPFAM" id="SSF63817">
    <property type="entry name" value="Sortase"/>
    <property type="match status" value="1"/>
</dbReference>
<proteinExistence type="predicted"/>
<comment type="caution">
    <text evidence="1">The sequence shown here is derived from an EMBL/GenBank/DDBJ whole genome shotgun (WGS) entry which is preliminary data.</text>
</comment>
<name>A0ABT6ZIK0_9ACTN</name>
<reference evidence="1" key="1">
    <citation type="submission" date="2023-05" db="EMBL/GenBank/DDBJ databases">
        <title>[olsenella] sp. nov., isolated from a pig farm feces dump.</title>
        <authorList>
            <person name="Chang Y.-H."/>
        </authorList>
    </citation>
    <scope>NUCLEOTIDE SEQUENCE</scope>
    <source>
        <strain evidence="1">YH-ols2217</strain>
    </source>
</reference>
<evidence type="ECO:0000313" key="1">
    <source>
        <dbReference type="EMBL" id="MDJ1128884.1"/>
    </source>
</evidence>
<dbReference type="Gene3D" id="2.40.260.10">
    <property type="entry name" value="Sortase"/>
    <property type="match status" value="1"/>
</dbReference>
<dbReference type="PROSITE" id="PS51257">
    <property type="entry name" value="PROKAR_LIPOPROTEIN"/>
    <property type="match status" value="1"/>
</dbReference>
<dbReference type="InterPro" id="IPR009835">
    <property type="entry name" value="SrtB"/>
</dbReference>
<protein>
    <submittedName>
        <fullName evidence="1">Class B sortase</fullName>
    </submittedName>
</protein>
<dbReference type="InterPro" id="IPR023365">
    <property type="entry name" value="Sortase_dom-sf"/>
</dbReference>
<dbReference type="EMBL" id="JASJEX010000001">
    <property type="protein sequence ID" value="MDJ1128884.1"/>
    <property type="molecule type" value="Genomic_DNA"/>
</dbReference>
<dbReference type="RefSeq" id="WP_283712523.1">
    <property type="nucleotide sequence ID" value="NZ_JASJEW010000001.1"/>
</dbReference>
<dbReference type="CDD" id="cd05826">
    <property type="entry name" value="Sortase_B"/>
    <property type="match status" value="1"/>
</dbReference>